<gene>
    <name evidence="1" type="ORF">CCUS01_04328</name>
</gene>
<sequence length="71" mass="8017">MEVGVMQGRRRRYVHQVLAGLCWAWVLTAIQPSNTSTILLLSSRIHLGRQASRSLLTCVRAKTIGEGQRWV</sequence>
<reference evidence="1" key="1">
    <citation type="submission" date="2016-11" db="EMBL/GenBank/DDBJ databases">
        <title>The genome sequence of Colletotrichum cuscutae.</title>
        <authorList>
            <person name="Baroncelli R."/>
        </authorList>
    </citation>
    <scope>NUCLEOTIDE SEQUENCE</scope>
    <source>
        <strain evidence="1">IMI 304802</strain>
    </source>
</reference>
<evidence type="ECO:0000313" key="2">
    <source>
        <dbReference type="Proteomes" id="UP001239213"/>
    </source>
</evidence>
<protein>
    <submittedName>
        <fullName evidence="1">Uncharacterized protein</fullName>
    </submittedName>
</protein>
<dbReference type="EMBL" id="MPDP01000090">
    <property type="protein sequence ID" value="KAK1482714.1"/>
    <property type="molecule type" value="Genomic_DNA"/>
</dbReference>
<evidence type="ECO:0000313" key="1">
    <source>
        <dbReference type="EMBL" id="KAK1482714.1"/>
    </source>
</evidence>
<name>A0AAI9VDG9_9PEZI</name>
<comment type="caution">
    <text evidence="1">The sequence shown here is derived from an EMBL/GenBank/DDBJ whole genome shotgun (WGS) entry which is preliminary data.</text>
</comment>
<accession>A0AAI9VDG9</accession>
<dbReference type="AlphaFoldDB" id="A0AAI9VDG9"/>
<proteinExistence type="predicted"/>
<dbReference type="Proteomes" id="UP001239213">
    <property type="component" value="Unassembled WGS sequence"/>
</dbReference>
<organism evidence="1 2">
    <name type="scientific">Colletotrichum cuscutae</name>
    <dbReference type="NCBI Taxonomy" id="1209917"/>
    <lineage>
        <taxon>Eukaryota</taxon>
        <taxon>Fungi</taxon>
        <taxon>Dikarya</taxon>
        <taxon>Ascomycota</taxon>
        <taxon>Pezizomycotina</taxon>
        <taxon>Sordariomycetes</taxon>
        <taxon>Hypocreomycetidae</taxon>
        <taxon>Glomerellales</taxon>
        <taxon>Glomerellaceae</taxon>
        <taxon>Colletotrichum</taxon>
        <taxon>Colletotrichum acutatum species complex</taxon>
    </lineage>
</organism>
<keyword evidence="2" id="KW-1185">Reference proteome</keyword>